<dbReference type="RefSeq" id="WP_370397597.1">
    <property type="nucleotide sequence ID" value="NZ_JALBUT010000009.1"/>
</dbReference>
<dbReference type="CDD" id="cd00520">
    <property type="entry name" value="RRF"/>
    <property type="match status" value="1"/>
</dbReference>
<dbReference type="InterPro" id="IPR036191">
    <property type="entry name" value="RRF_sf"/>
</dbReference>
<organism evidence="6 7">
    <name type="scientific">Intestinicryptomonas porci</name>
    <dbReference type="NCBI Taxonomy" id="2926320"/>
    <lineage>
        <taxon>Bacteria</taxon>
        <taxon>Pseudomonadati</taxon>
        <taxon>Verrucomicrobiota</taxon>
        <taxon>Opitutia</taxon>
        <taxon>Opitutales</taxon>
        <taxon>Intestinicryptomonaceae</taxon>
        <taxon>Intestinicryptomonas</taxon>
    </lineage>
</organism>
<evidence type="ECO:0000313" key="7">
    <source>
        <dbReference type="Proteomes" id="UP001275932"/>
    </source>
</evidence>
<evidence type="ECO:0000256" key="1">
    <source>
        <dbReference type="ARBA" id="ARBA00005912"/>
    </source>
</evidence>
<dbReference type="Gene3D" id="3.30.1360.40">
    <property type="match status" value="1"/>
</dbReference>
<dbReference type="Gene3D" id="1.10.132.20">
    <property type="entry name" value="Ribosome-recycling factor"/>
    <property type="match status" value="1"/>
</dbReference>
<comment type="caution">
    <text evidence="6">The sequence shown here is derived from an EMBL/GenBank/DDBJ whole genome shotgun (WGS) entry which is preliminary data.</text>
</comment>
<evidence type="ECO:0000256" key="4">
    <source>
        <dbReference type="SAM" id="Coils"/>
    </source>
</evidence>
<protein>
    <recommendedName>
        <fullName evidence="3">Ribosome-recycling factor</fullName>
        <shortName evidence="3">RRF</shortName>
    </recommendedName>
    <alternativeName>
        <fullName evidence="3">Ribosome-releasing factor</fullName>
    </alternativeName>
</protein>
<dbReference type="NCBIfam" id="TIGR00496">
    <property type="entry name" value="frr"/>
    <property type="match status" value="1"/>
</dbReference>
<feature type="domain" description="Ribosome recycling factor" evidence="5">
    <location>
        <begin position="23"/>
        <end position="183"/>
    </location>
</feature>
<dbReference type="PANTHER" id="PTHR20982">
    <property type="entry name" value="RIBOSOME RECYCLING FACTOR"/>
    <property type="match status" value="1"/>
</dbReference>
<dbReference type="Pfam" id="PF01765">
    <property type="entry name" value="RRF"/>
    <property type="match status" value="1"/>
</dbReference>
<dbReference type="PANTHER" id="PTHR20982:SF3">
    <property type="entry name" value="MITOCHONDRIAL RIBOSOME RECYCLING FACTOR PSEUDO 1"/>
    <property type="match status" value="1"/>
</dbReference>
<dbReference type="InterPro" id="IPR023584">
    <property type="entry name" value="Ribosome_recyc_fac_dom"/>
</dbReference>
<evidence type="ECO:0000259" key="5">
    <source>
        <dbReference type="Pfam" id="PF01765"/>
    </source>
</evidence>
<evidence type="ECO:0000256" key="3">
    <source>
        <dbReference type="HAMAP-Rule" id="MF_00040"/>
    </source>
</evidence>
<proteinExistence type="inferred from homology"/>
<dbReference type="HAMAP" id="MF_00040">
    <property type="entry name" value="RRF"/>
    <property type="match status" value="1"/>
</dbReference>
<name>A0ABU4WL60_9BACT</name>
<evidence type="ECO:0000313" key="6">
    <source>
        <dbReference type="EMBL" id="MDX8416144.1"/>
    </source>
</evidence>
<dbReference type="SUPFAM" id="SSF55194">
    <property type="entry name" value="Ribosome recycling factor, RRF"/>
    <property type="match status" value="1"/>
</dbReference>
<accession>A0ABU4WL60</accession>
<sequence>MDINAEIKKTAEAMAKALDFVLRDFETIHTGKASPSMVEGVMVDVYGSSMRMKDVAAITTPDSNLIRIQPWDRGILKEIEKAILAANIGITPAVMGEAVRCPIPALSGERRAELAKVCRDMAEQGRVRIRNIRRDAMDALKKAQKDSAITEDEEKRAEKEIQNLTDKKIDEINKAVEAKEADLKRV</sequence>
<dbReference type="Proteomes" id="UP001275932">
    <property type="component" value="Unassembled WGS sequence"/>
</dbReference>
<feature type="coiled-coil region" evidence="4">
    <location>
        <begin position="140"/>
        <end position="174"/>
    </location>
</feature>
<keyword evidence="3" id="KW-0963">Cytoplasm</keyword>
<keyword evidence="7" id="KW-1185">Reference proteome</keyword>
<gene>
    <name evidence="3 6" type="primary">frr</name>
    <name evidence="6" type="ORF">MOX91_08155</name>
</gene>
<reference evidence="6 7" key="1">
    <citation type="submission" date="2022-03" db="EMBL/GenBank/DDBJ databases">
        <title>Novel taxa within the pig intestine.</title>
        <authorList>
            <person name="Wylensek D."/>
            <person name="Bishof K."/>
            <person name="Afrizal A."/>
            <person name="Clavel T."/>
        </authorList>
    </citation>
    <scope>NUCLEOTIDE SEQUENCE [LARGE SCALE GENOMIC DNA]</scope>
    <source>
        <strain evidence="6 7">CLA-KB-P66</strain>
    </source>
</reference>
<comment type="function">
    <text evidence="3">Responsible for the release of ribosomes from messenger RNA at the termination of protein biosynthesis. May increase the efficiency of translation by recycling ribosomes from one round of translation to another.</text>
</comment>
<comment type="subcellular location">
    <subcellularLocation>
        <location evidence="3">Cytoplasm</location>
    </subcellularLocation>
</comment>
<comment type="similarity">
    <text evidence="1 3">Belongs to the RRF family.</text>
</comment>
<keyword evidence="4" id="KW-0175">Coiled coil</keyword>
<evidence type="ECO:0000256" key="2">
    <source>
        <dbReference type="ARBA" id="ARBA00022917"/>
    </source>
</evidence>
<dbReference type="EMBL" id="JALBUT010000009">
    <property type="protein sequence ID" value="MDX8416144.1"/>
    <property type="molecule type" value="Genomic_DNA"/>
</dbReference>
<keyword evidence="2 3" id="KW-0648">Protein biosynthesis</keyword>
<dbReference type="InterPro" id="IPR002661">
    <property type="entry name" value="Ribosome_recyc_fac"/>
</dbReference>